<evidence type="ECO:0000256" key="2">
    <source>
        <dbReference type="ARBA" id="ARBA00022553"/>
    </source>
</evidence>
<dbReference type="PANTHER" id="PTHR43775:SF37">
    <property type="entry name" value="SI:DKEY-61P9.11"/>
    <property type="match status" value="1"/>
</dbReference>
<dbReference type="Gene3D" id="3.30.70.3290">
    <property type="match status" value="1"/>
</dbReference>
<dbReference type="InterPro" id="IPR029058">
    <property type="entry name" value="AB_hydrolase_fold"/>
</dbReference>
<dbReference type="SMR" id="A0A0H2V8M8"/>
<evidence type="ECO:0000313" key="6">
    <source>
        <dbReference type="EMBL" id="AAN80927.1"/>
    </source>
</evidence>
<evidence type="ECO:0000259" key="4">
    <source>
        <dbReference type="PROSITE" id="PS50075"/>
    </source>
</evidence>
<name>A0A0H2V8M8_ECOL6</name>
<dbReference type="PROSITE" id="PS52004">
    <property type="entry name" value="KS3_2"/>
    <property type="match status" value="1"/>
</dbReference>
<dbReference type="InterPro" id="IPR014031">
    <property type="entry name" value="Ketoacyl_synth_C"/>
</dbReference>
<evidence type="ECO:0000256" key="3">
    <source>
        <dbReference type="ARBA" id="ARBA00022679"/>
    </source>
</evidence>
<dbReference type="Pfam" id="PF16197">
    <property type="entry name" value="KAsynt_C_assoc"/>
    <property type="match status" value="1"/>
</dbReference>
<evidence type="ECO:0000256" key="1">
    <source>
        <dbReference type="ARBA" id="ARBA00022450"/>
    </source>
</evidence>
<protein>
    <submittedName>
        <fullName evidence="6">Putative polyketide synthase</fullName>
    </submittedName>
</protein>
<dbReference type="eggNOG" id="COG3321">
    <property type="taxonomic scope" value="Bacteria"/>
</dbReference>
<dbReference type="PANTHER" id="PTHR43775">
    <property type="entry name" value="FATTY ACID SYNTHASE"/>
    <property type="match status" value="1"/>
</dbReference>
<dbReference type="Gene3D" id="3.40.47.10">
    <property type="match status" value="1"/>
</dbReference>
<dbReference type="HOGENOM" id="CLU_000022_16_6_6"/>
<feature type="domain" description="Carrier" evidence="4">
    <location>
        <begin position="782"/>
        <end position="858"/>
    </location>
</feature>
<dbReference type="SUPFAM" id="SSF47336">
    <property type="entry name" value="ACP-like"/>
    <property type="match status" value="1"/>
</dbReference>
<dbReference type="Pfam" id="PF00109">
    <property type="entry name" value="ketoacyl-synt"/>
    <property type="match status" value="1"/>
</dbReference>
<keyword evidence="1" id="KW-0596">Phosphopantetheine</keyword>
<dbReference type="Pfam" id="PF02801">
    <property type="entry name" value="Ketoacyl-synt_C"/>
    <property type="match status" value="1"/>
</dbReference>
<dbReference type="GO" id="GO:0006633">
    <property type="term" value="P:fatty acid biosynthetic process"/>
    <property type="evidence" value="ECO:0007669"/>
    <property type="project" value="TreeGrafter"/>
</dbReference>
<evidence type="ECO:0000259" key="5">
    <source>
        <dbReference type="PROSITE" id="PS52004"/>
    </source>
</evidence>
<dbReference type="Gene3D" id="3.40.50.1820">
    <property type="entry name" value="alpha/beta hydrolase"/>
    <property type="match status" value="1"/>
</dbReference>
<dbReference type="GO" id="GO:0004312">
    <property type="term" value="F:fatty acid synthase activity"/>
    <property type="evidence" value="ECO:0007669"/>
    <property type="project" value="TreeGrafter"/>
</dbReference>
<dbReference type="Pfam" id="PF00550">
    <property type="entry name" value="PP-binding"/>
    <property type="match status" value="1"/>
</dbReference>
<dbReference type="InterPro" id="IPR050091">
    <property type="entry name" value="PKS_NRPS_Biosynth_Enz"/>
</dbReference>
<dbReference type="SUPFAM" id="SSF53901">
    <property type="entry name" value="Thiolase-like"/>
    <property type="match status" value="1"/>
</dbReference>
<organism evidence="6 7">
    <name type="scientific">Escherichia coli O6:H1 (strain CFT073 / ATCC 700928 / UPEC)</name>
    <dbReference type="NCBI Taxonomy" id="199310"/>
    <lineage>
        <taxon>Bacteria</taxon>
        <taxon>Pseudomonadati</taxon>
        <taxon>Pseudomonadota</taxon>
        <taxon>Gammaproteobacteria</taxon>
        <taxon>Enterobacterales</taxon>
        <taxon>Enterobacteriaceae</taxon>
        <taxon>Escherichia</taxon>
    </lineage>
</organism>
<sequence>MKFMEYASEMNGMEIAIIGMAVRFPQSRTLHEFWHNIVQGKECVTFFSEEELLAEGVEQSTLDNPAYVRAKPYIEGICDFDAAFFGYSHKEAQTLDPKSRVLHEVAYHALEDAGYAQRTSDLITGVFVGASEDVDWLRRSLSQIGGDALNRFESGIYGHKDLLAHLIAYSLNLNGPVYSLYTSCSTSLSATHIACRSLLFGECDLALAGGITIDLPQKSGYFCQQGMIHSTDGHCRPFDSQASGTLFGDGAGVVVLRRLEDALAAGDRIYAVIRGSAVNNDGKQKIGFVAPGHEGQKAVICAACHLAEVSPESIGYVETHGTGTRIGDPIEFAALTEAFDTSHRQYCALGAVKANIGHTHAAAGVAGLIKTALVLHHRTIPPLANYQMPNSKLDLAHSPFYIPIQPQEWPASRMPPRAGVSSFGIGGTNVHMILEGLNPAVRDDHDQVRAPVFIPLSAPSFEQLDELTQQLTPLLATLDASTLAYTQQVARPVFDCRRVIQVENDGTQAMLASLDNLMPDAPWGLHCPDLRTTNDCTYAQWLAHSAHYQREATALTALLDGMNIPPAYCHAETWAAQANSSLLIRGCQTIAALKTWMNLLPTLTLLSGAGTGLLPAAAASGMIATQDVLHLLWEMEQKALHLWLPERHEPIPGYVLAWQGNPITDAQRNDRGFWSEALLADTRELGEGVHSINWVRLPPEIREDVDVLRYVAQLWCAGINVDWAVWYGTPLPQRGSASAYPFAHNHYPLPGRVMGSVETQPEAGPETHHPYQARPVLSVPFVAAHSRGMQYITGLMELLLEISPVGVDDDFFELGGHSLLVTQLTSRLERDFNVHIDLLTLMENPNPRNIYAHIAAQLGGEDNLEIACQ</sequence>
<reference evidence="6 7" key="1">
    <citation type="journal article" date="2002" name="Proc. Natl. Acad. Sci. U.S.A.">
        <title>Extensive mosaic structure revealed by the complete genome sequence of uropathogenic Escherichia coli.</title>
        <authorList>
            <person name="Welch R.A."/>
            <person name="Burland V."/>
            <person name="Plunkett G.III."/>
            <person name="Redford P."/>
            <person name="Roesch P."/>
            <person name="Rasko D."/>
            <person name="Buckles E.L."/>
            <person name="Liou S.R."/>
            <person name="Boutin A."/>
            <person name="Hackett J."/>
            <person name="Stroud D."/>
            <person name="Mayhew G.F."/>
            <person name="Rose D.J."/>
            <person name="Zhou S."/>
            <person name="Schwartz D.C."/>
            <person name="Perna N.T."/>
            <person name="Mobley H.L."/>
            <person name="Donnenberg M.S."/>
            <person name="Blattner F.R."/>
        </authorList>
    </citation>
    <scope>NUCLEOTIDE SEQUENCE [LARGE SCALE GENOMIC DNA]</scope>
    <source>
        <strain evidence="7">CFT073 / ATCC 700928 / UPEC</strain>
    </source>
</reference>
<dbReference type="PROSITE" id="PS50075">
    <property type="entry name" value="CARRIER"/>
    <property type="match status" value="1"/>
</dbReference>
<dbReference type="InterPro" id="IPR016039">
    <property type="entry name" value="Thiolase-like"/>
</dbReference>
<dbReference type="InterPro" id="IPR020841">
    <property type="entry name" value="PKS_Beta-ketoAc_synthase_dom"/>
</dbReference>
<dbReference type="AlphaFoldDB" id="A0A0H2V8M8"/>
<dbReference type="Proteomes" id="UP000001410">
    <property type="component" value="Chromosome"/>
</dbReference>
<dbReference type="InterPro" id="IPR020806">
    <property type="entry name" value="PKS_PP-bd"/>
</dbReference>
<dbReference type="Gene3D" id="1.10.1240.100">
    <property type="match status" value="1"/>
</dbReference>
<dbReference type="SMART" id="SM00823">
    <property type="entry name" value="PKS_PP"/>
    <property type="match status" value="1"/>
</dbReference>
<dbReference type="InterPro" id="IPR006162">
    <property type="entry name" value="Ppantetheine_attach_site"/>
</dbReference>
<dbReference type="InterPro" id="IPR014030">
    <property type="entry name" value="Ketoacyl_synth_N"/>
</dbReference>
<keyword evidence="3" id="KW-0808">Transferase</keyword>
<dbReference type="EMBL" id="AE014075">
    <property type="protein sequence ID" value="AAN80927.1"/>
    <property type="molecule type" value="Genomic_DNA"/>
</dbReference>
<gene>
    <name evidence="6" type="ordered locus">c2468</name>
</gene>
<dbReference type="InterPro" id="IPR032821">
    <property type="entry name" value="PKS_assoc"/>
</dbReference>
<dbReference type="PROSITE" id="PS00012">
    <property type="entry name" value="PHOSPHOPANTETHEINE"/>
    <property type="match status" value="1"/>
</dbReference>
<feature type="domain" description="Ketosynthase family 3 (KS3)" evidence="5">
    <location>
        <begin position="12"/>
        <end position="436"/>
    </location>
</feature>
<proteinExistence type="predicted"/>
<dbReference type="InterPro" id="IPR009081">
    <property type="entry name" value="PP-bd_ACP"/>
</dbReference>
<accession>A0A0H2V8M8</accession>
<dbReference type="SMART" id="SM00825">
    <property type="entry name" value="PKS_KS"/>
    <property type="match status" value="1"/>
</dbReference>
<keyword evidence="2" id="KW-0597">Phosphoprotein</keyword>
<evidence type="ECO:0000313" key="7">
    <source>
        <dbReference type="Proteomes" id="UP000001410"/>
    </source>
</evidence>
<keyword evidence="7" id="KW-1185">Reference proteome</keyword>
<dbReference type="InterPro" id="IPR036736">
    <property type="entry name" value="ACP-like_sf"/>
</dbReference>
<dbReference type="KEGG" id="ecc:c2468"/>
<dbReference type="CDD" id="cd00833">
    <property type="entry name" value="PKS"/>
    <property type="match status" value="1"/>
</dbReference>
<dbReference type="eggNOG" id="COG1020">
    <property type="taxonomic scope" value="Bacteria"/>
</dbReference>
<dbReference type="STRING" id="199310.c2468"/>
<dbReference type="GO" id="GO:0031177">
    <property type="term" value="F:phosphopantetheine binding"/>
    <property type="evidence" value="ECO:0007669"/>
    <property type="project" value="InterPro"/>
</dbReference>